<dbReference type="InterPro" id="IPR024429">
    <property type="entry name" value="Endosialidase_N-extension"/>
</dbReference>
<gene>
    <name evidence="3" type="ORF">GCM10023213_05540</name>
</gene>
<comment type="caution">
    <text evidence="3">The sequence shown here is derived from an EMBL/GenBank/DDBJ whole genome shotgun (WGS) entry which is preliminary data.</text>
</comment>
<evidence type="ECO:0000313" key="3">
    <source>
        <dbReference type="EMBL" id="GAA5134209.1"/>
    </source>
</evidence>
<dbReference type="Pfam" id="PF13229">
    <property type="entry name" value="Beta_helix"/>
    <property type="match status" value="1"/>
</dbReference>
<dbReference type="Gene3D" id="2.160.20.10">
    <property type="entry name" value="Single-stranded right-handed beta-helix, Pectin lyase-like"/>
    <property type="match status" value="2"/>
</dbReference>
<evidence type="ECO:0000313" key="4">
    <source>
        <dbReference type="Proteomes" id="UP001499852"/>
    </source>
</evidence>
<dbReference type="EMBL" id="BAABIA010000001">
    <property type="protein sequence ID" value="GAA5134209.1"/>
    <property type="molecule type" value="Genomic_DNA"/>
</dbReference>
<feature type="domain" description="Right handed beta helix" evidence="2">
    <location>
        <begin position="279"/>
        <end position="402"/>
    </location>
</feature>
<dbReference type="SUPFAM" id="SSF51126">
    <property type="entry name" value="Pectin lyase-like"/>
    <property type="match status" value="1"/>
</dbReference>
<dbReference type="InterPro" id="IPR011050">
    <property type="entry name" value="Pectin_lyase_fold/virulence"/>
</dbReference>
<dbReference type="Pfam" id="PF12218">
    <property type="entry name" value="End_N_terminal"/>
    <property type="match status" value="1"/>
</dbReference>
<dbReference type="InterPro" id="IPR012334">
    <property type="entry name" value="Pectin_lyas_fold"/>
</dbReference>
<organism evidence="3 4">
    <name type="scientific">Prosthecobacter algae</name>
    <dbReference type="NCBI Taxonomy" id="1144682"/>
    <lineage>
        <taxon>Bacteria</taxon>
        <taxon>Pseudomonadati</taxon>
        <taxon>Verrucomicrobiota</taxon>
        <taxon>Verrucomicrobiia</taxon>
        <taxon>Verrucomicrobiales</taxon>
        <taxon>Verrucomicrobiaceae</taxon>
        <taxon>Prosthecobacter</taxon>
    </lineage>
</organism>
<evidence type="ECO:0000259" key="2">
    <source>
        <dbReference type="Pfam" id="PF13229"/>
    </source>
</evidence>
<dbReference type="RefSeq" id="WP_345734851.1">
    <property type="nucleotide sequence ID" value="NZ_BAABIA010000001.1"/>
</dbReference>
<reference evidence="4" key="1">
    <citation type="journal article" date="2019" name="Int. J. Syst. Evol. Microbiol.">
        <title>The Global Catalogue of Microorganisms (GCM) 10K type strain sequencing project: providing services to taxonomists for standard genome sequencing and annotation.</title>
        <authorList>
            <consortium name="The Broad Institute Genomics Platform"/>
            <consortium name="The Broad Institute Genome Sequencing Center for Infectious Disease"/>
            <person name="Wu L."/>
            <person name="Ma J."/>
        </authorList>
    </citation>
    <scope>NUCLEOTIDE SEQUENCE [LARGE SCALE GENOMIC DNA]</scope>
    <source>
        <strain evidence="4">JCM 18053</strain>
    </source>
</reference>
<accession>A0ABP9NUR5</accession>
<protein>
    <recommendedName>
        <fullName evidence="5">Pectate lyase-like protein</fullName>
    </recommendedName>
</protein>
<sequence length="487" mass="52794">MKLLFLTASFFWILAPVLPAGLTLRSLGAKGDGVTDDRSAIEAALKQSAGQPVDGEGLTYAVHGSVHARVAVDLSNATLLQTMGAVDTAKFIRSTQNTTAPTVVPPESLTKMVNGVPLLRYDAVATYAEDPLVTGADLQAIRAMLNIRTLFIYGTDNQPVPVKLAKVKILRGNHAEAGMHSNSAGLYLVNAGPVTLKEIEITGDGKGAGLYLNRCAKVRMDGLNIHDIHWAPYAGDVTFSSEVLARDFGWNNSPMYDFDERAGRFIRVRVQEQLTGMTIGNSEDVEIINSRIERIGTRIDGKFLPWQADGVTVGGVKGLVMRDCVITNTWEGIDLTGKGVDGFVQENIRISDSFAYGFKYAHPQKNGKVINCTSERAGYRSFTIGSESENIEFINCAALETGVQGYWVRPGRPSNGIAGFELGFGDGLSPRNITLKNCRAENVQFPQAMEFGFSTSDRARNPELNIRLINPKTVGATIRAIDGFKAE</sequence>
<dbReference type="SMART" id="SM00710">
    <property type="entry name" value="PbH1"/>
    <property type="match status" value="6"/>
</dbReference>
<proteinExistence type="predicted"/>
<dbReference type="InterPro" id="IPR006626">
    <property type="entry name" value="PbH1"/>
</dbReference>
<feature type="domain" description="Endosialidase N-terminal extension" evidence="1">
    <location>
        <begin position="29"/>
        <end position="62"/>
    </location>
</feature>
<dbReference type="Proteomes" id="UP001499852">
    <property type="component" value="Unassembled WGS sequence"/>
</dbReference>
<evidence type="ECO:0000259" key="1">
    <source>
        <dbReference type="Pfam" id="PF12218"/>
    </source>
</evidence>
<name>A0ABP9NUR5_9BACT</name>
<evidence type="ECO:0008006" key="5">
    <source>
        <dbReference type="Google" id="ProtNLM"/>
    </source>
</evidence>
<keyword evidence="4" id="KW-1185">Reference proteome</keyword>
<dbReference type="InterPro" id="IPR039448">
    <property type="entry name" value="Beta_helix"/>
</dbReference>